<dbReference type="GO" id="GO:0001671">
    <property type="term" value="F:ATPase activator activity"/>
    <property type="evidence" value="ECO:0007669"/>
    <property type="project" value="TreeGrafter"/>
</dbReference>
<dbReference type="Proteomes" id="UP000274504">
    <property type="component" value="Unassembled WGS sequence"/>
</dbReference>
<keyword evidence="4" id="KW-0735">Signal-anchor</keyword>
<evidence type="ECO:0000256" key="2">
    <source>
        <dbReference type="ARBA" id="ARBA00005876"/>
    </source>
</evidence>
<dbReference type="InterPro" id="IPR038702">
    <property type="entry name" value="Na/K_ATPase_sub_beta_sf"/>
</dbReference>
<evidence type="ECO:0000256" key="7">
    <source>
        <dbReference type="SAM" id="Phobius"/>
    </source>
</evidence>
<dbReference type="GO" id="GO:0006883">
    <property type="term" value="P:intracellular sodium ion homeostasis"/>
    <property type="evidence" value="ECO:0007669"/>
    <property type="project" value="TreeGrafter"/>
</dbReference>
<evidence type="ECO:0000256" key="4">
    <source>
        <dbReference type="ARBA" id="ARBA00022968"/>
    </source>
</evidence>
<keyword evidence="3 7" id="KW-0812">Transmembrane</keyword>
<evidence type="ECO:0000313" key="9">
    <source>
        <dbReference type="Proteomes" id="UP000274504"/>
    </source>
</evidence>
<name>A0A0R3SVM8_HYMDI</name>
<reference evidence="8 9" key="2">
    <citation type="submission" date="2018-11" db="EMBL/GenBank/DDBJ databases">
        <authorList>
            <consortium name="Pathogen Informatics"/>
        </authorList>
    </citation>
    <scope>NUCLEOTIDE SEQUENCE [LARGE SCALE GENOMIC DNA]</scope>
</reference>
<keyword evidence="5 7" id="KW-1133">Transmembrane helix</keyword>
<dbReference type="InterPro" id="IPR000402">
    <property type="entry name" value="Na/K_ATPase_sub_beta"/>
</dbReference>
<evidence type="ECO:0000256" key="5">
    <source>
        <dbReference type="ARBA" id="ARBA00022989"/>
    </source>
</evidence>
<evidence type="ECO:0000313" key="8">
    <source>
        <dbReference type="EMBL" id="VDL62027.1"/>
    </source>
</evidence>
<evidence type="ECO:0000313" key="10">
    <source>
        <dbReference type="WBParaSite" id="HDID_0000964401-mRNA-1"/>
    </source>
</evidence>
<comment type="subcellular location">
    <subcellularLocation>
        <location evidence="1">Membrane</location>
        <topology evidence="1">Single-pass type II membrane protein</topology>
    </subcellularLocation>
</comment>
<dbReference type="PANTHER" id="PTHR11523">
    <property type="entry name" value="SODIUM/POTASSIUM-DEPENDENT ATPASE BETA SUBUNIT"/>
    <property type="match status" value="1"/>
</dbReference>
<reference evidence="10" key="1">
    <citation type="submission" date="2017-02" db="UniProtKB">
        <authorList>
            <consortium name="WormBaseParasite"/>
        </authorList>
    </citation>
    <scope>IDENTIFICATION</scope>
</reference>
<proteinExistence type="inferred from homology"/>
<gene>
    <name evidence="8" type="ORF">HDID_LOCUS9642</name>
</gene>
<evidence type="ECO:0000256" key="1">
    <source>
        <dbReference type="ARBA" id="ARBA00004606"/>
    </source>
</evidence>
<feature type="transmembrane region" description="Helical" evidence="7">
    <location>
        <begin position="271"/>
        <end position="297"/>
    </location>
</feature>
<dbReference type="GO" id="GO:0005890">
    <property type="term" value="C:sodium:potassium-exchanging ATPase complex"/>
    <property type="evidence" value="ECO:0007669"/>
    <property type="project" value="InterPro"/>
</dbReference>
<keyword evidence="6 7" id="KW-0472">Membrane</keyword>
<dbReference type="GO" id="GO:0030007">
    <property type="term" value="P:intracellular potassium ion homeostasis"/>
    <property type="evidence" value="ECO:0007669"/>
    <property type="project" value="TreeGrafter"/>
</dbReference>
<accession>A0A0R3SVM8</accession>
<dbReference type="GO" id="GO:0036376">
    <property type="term" value="P:sodium ion export across plasma membrane"/>
    <property type="evidence" value="ECO:0007669"/>
    <property type="project" value="TreeGrafter"/>
</dbReference>
<dbReference type="STRING" id="6216.A0A0R3SVM8"/>
<dbReference type="GO" id="GO:1990573">
    <property type="term" value="P:potassium ion import across plasma membrane"/>
    <property type="evidence" value="ECO:0007669"/>
    <property type="project" value="TreeGrafter"/>
</dbReference>
<protein>
    <submittedName>
        <fullName evidence="10">Sodium/potassium-transporting ATPase subunit beta</fullName>
    </submittedName>
</protein>
<dbReference type="AlphaFoldDB" id="A0A0R3SVM8"/>
<dbReference type="WBParaSite" id="HDID_0000964401-mRNA-1">
    <property type="protein sequence ID" value="HDID_0000964401-mRNA-1"/>
    <property type="gene ID" value="HDID_0000964401"/>
</dbReference>
<dbReference type="Pfam" id="PF00287">
    <property type="entry name" value="Na_K-ATPase"/>
    <property type="match status" value="2"/>
</dbReference>
<dbReference type="EMBL" id="UYSG01011353">
    <property type="protein sequence ID" value="VDL62027.1"/>
    <property type="molecule type" value="Genomic_DNA"/>
</dbReference>
<evidence type="ECO:0000256" key="3">
    <source>
        <dbReference type="ARBA" id="ARBA00022692"/>
    </source>
</evidence>
<sequence length="516" mass="58358">MSALTMKTLGENARNIGLFLYNPKERTILTRTFKSWGLSIVPLVDHNSPTMRITTYDSKHKRKYLNYMKEYLSNYSYGSYNCDFVTGQRLSGTIHDSCKFPLQLLGPCGDPNNYLIENDNACYYLKLNRIYGYVPDIKGNRITVRCTAKSSRDSELLGQPVYYPSVETNNETLGYFSSAPFPYICQPDYQTPLLAVTFPNIKRNKAIMVSCMTTNLAEFAASTLEALNLRFTISEIMVSCKDKCRNFGLSILNPKEKTLFGRTCRSWTLIFIYYCFFYSILASVWIGMLSVLIYGLINAQSPSITGMQSLLRLNPGLSIVPPADDDASLIQVTVFDSKVKEDYLNFMKEYLSKYPMESSNCDFETGQRKSGTIQESCEFPLSLLGPCADPEKYLADHNNACYYIKLNKIYGYLPDVEGTKIHVKCGPATSFDNENLGETVYYPSVETENGTLGYFSTVVFPYLNQKDYQTPLLAVVFPNVKRNAVVMVTCGVKNMADAEEFRFDIAVDTEKSIAFN</sequence>
<comment type="similarity">
    <text evidence="2">Belongs to the X(+)/potassium ATPases subunit beta family.</text>
</comment>
<dbReference type="OrthoDB" id="5912413at2759"/>
<evidence type="ECO:0000256" key="6">
    <source>
        <dbReference type="ARBA" id="ARBA00023136"/>
    </source>
</evidence>
<dbReference type="Gene3D" id="2.60.40.1660">
    <property type="entry name" value="Na, k-atpase alpha subunit"/>
    <property type="match status" value="2"/>
</dbReference>
<organism evidence="10">
    <name type="scientific">Hymenolepis diminuta</name>
    <name type="common">Rat tapeworm</name>
    <dbReference type="NCBI Taxonomy" id="6216"/>
    <lineage>
        <taxon>Eukaryota</taxon>
        <taxon>Metazoa</taxon>
        <taxon>Spiralia</taxon>
        <taxon>Lophotrochozoa</taxon>
        <taxon>Platyhelminthes</taxon>
        <taxon>Cestoda</taxon>
        <taxon>Eucestoda</taxon>
        <taxon>Cyclophyllidea</taxon>
        <taxon>Hymenolepididae</taxon>
        <taxon>Hymenolepis</taxon>
    </lineage>
</organism>
<dbReference type="PANTHER" id="PTHR11523:SF28">
    <property type="entry name" value="NA_K-ATPASE BETA SUBUNIT ISOFORM 4-RELATED"/>
    <property type="match status" value="1"/>
</dbReference>